<dbReference type="InterPro" id="IPR000719">
    <property type="entry name" value="Prot_kinase_dom"/>
</dbReference>
<dbReference type="InterPro" id="IPR001680">
    <property type="entry name" value="WD40_rpt"/>
</dbReference>
<dbReference type="PROSITE" id="PS50106">
    <property type="entry name" value="PDZ"/>
    <property type="match status" value="1"/>
</dbReference>
<dbReference type="SUPFAM" id="SSF56112">
    <property type="entry name" value="Protein kinase-like (PK-like)"/>
    <property type="match status" value="1"/>
</dbReference>
<feature type="compositionally biased region" description="Low complexity" evidence="2">
    <location>
        <begin position="324"/>
        <end position="335"/>
    </location>
</feature>
<evidence type="ECO:0000313" key="6">
    <source>
        <dbReference type="Proteomes" id="UP000318017"/>
    </source>
</evidence>
<dbReference type="KEGG" id="ahel:Q31a_06150"/>
<feature type="repeat" description="WD" evidence="1">
    <location>
        <begin position="616"/>
        <end position="657"/>
    </location>
</feature>
<dbReference type="InterPro" id="IPR001478">
    <property type="entry name" value="PDZ"/>
</dbReference>
<dbReference type="InterPro" id="IPR041489">
    <property type="entry name" value="PDZ_6"/>
</dbReference>
<dbReference type="SMART" id="SM00320">
    <property type="entry name" value="WD40"/>
    <property type="match status" value="5"/>
</dbReference>
<dbReference type="CDD" id="cd14014">
    <property type="entry name" value="STKc_PknB_like"/>
    <property type="match status" value="1"/>
</dbReference>
<dbReference type="SUPFAM" id="SSF50156">
    <property type="entry name" value="PDZ domain-like"/>
    <property type="match status" value="1"/>
</dbReference>
<keyword evidence="6" id="KW-1185">Reference proteome</keyword>
<evidence type="ECO:0000313" key="5">
    <source>
        <dbReference type="EMBL" id="QDV22331.1"/>
    </source>
</evidence>
<dbReference type="OrthoDB" id="248495at2"/>
<protein>
    <submittedName>
        <fullName evidence="5">Serine/threonine-protein kinase PrkC</fullName>
        <ecNumber evidence="5">2.7.11.1</ecNumber>
    </submittedName>
</protein>
<evidence type="ECO:0000256" key="2">
    <source>
        <dbReference type="SAM" id="MobiDB-lite"/>
    </source>
</evidence>
<dbReference type="Gene3D" id="2.130.10.10">
    <property type="entry name" value="YVTN repeat-like/Quinoprotein amine dehydrogenase"/>
    <property type="match status" value="3"/>
</dbReference>
<feature type="region of interest" description="Disordered" evidence="2">
    <location>
        <begin position="375"/>
        <end position="446"/>
    </location>
</feature>
<reference evidence="5 6" key="1">
    <citation type="submission" date="2019-02" db="EMBL/GenBank/DDBJ databases">
        <title>Deep-cultivation of Planctomycetes and their phenomic and genomic characterization uncovers novel biology.</title>
        <authorList>
            <person name="Wiegand S."/>
            <person name="Jogler M."/>
            <person name="Boedeker C."/>
            <person name="Pinto D."/>
            <person name="Vollmers J."/>
            <person name="Rivas-Marin E."/>
            <person name="Kohn T."/>
            <person name="Peeters S.H."/>
            <person name="Heuer A."/>
            <person name="Rast P."/>
            <person name="Oberbeckmann S."/>
            <person name="Bunk B."/>
            <person name="Jeske O."/>
            <person name="Meyerdierks A."/>
            <person name="Storesund J.E."/>
            <person name="Kallscheuer N."/>
            <person name="Luecker S."/>
            <person name="Lage O.M."/>
            <person name="Pohl T."/>
            <person name="Merkel B.J."/>
            <person name="Hornburger P."/>
            <person name="Mueller R.-W."/>
            <person name="Bruemmer F."/>
            <person name="Labrenz M."/>
            <person name="Spormann A.M."/>
            <person name="Op den Camp H."/>
            <person name="Overmann J."/>
            <person name="Amann R."/>
            <person name="Jetten M.S.M."/>
            <person name="Mascher T."/>
            <person name="Medema M.H."/>
            <person name="Devos D.P."/>
            <person name="Kaster A.-K."/>
            <person name="Ovreas L."/>
            <person name="Rohde M."/>
            <person name="Galperin M.Y."/>
            <person name="Jogler C."/>
        </authorList>
    </citation>
    <scope>NUCLEOTIDE SEQUENCE [LARGE SCALE GENOMIC DNA]</scope>
    <source>
        <strain evidence="5 6">Q31a</strain>
    </source>
</reference>
<dbReference type="Pfam" id="PF00069">
    <property type="entry name" value="Pkinase"/>
    <property type="match status" value="1"/>
</dbReference>
<keyword evidence="1" id="KW-0853">WD repeat</keyword>
<dbReference type="Pfam" id="PF00400">
    <property type="entry name" value="WD40"/>
    <property type="match status" value="3"/>
</dbReference>
<dbReference type="PROSITE" id="PS50011">
    <property type="entry name" value="PROTEIN_KINASE_DOM"/>
    <property type="match status" value="1"/>
</dbReference>
<evidence type="ECO:0000259" key="4">
    <source>
        <dbReference type="PROSITE" id="PS50106"/>
    </source>
</evidence>
<dbReference type="InterPro" id="IPR011009">
    <property type="entry name" value="Kinase-like_dom_sf"/>
</dbReference>
<dbReference type="PROSITE" id="PS50082">
    <property type="entry name" value="WD_REPEATS_2"/>
    <property type="match status" value="3"/>
</dbReference>
<keyword evidence="5" id="KW-0418">Kinase</keyword>
<dbReference type="InterPro" id="IPR036322">
    <property type="entry name" value="WD40_repeat_dom_sf"/>
</dbReference>
<dbReference type="InterPro" id="IPR015943">
    <property type="entry name" value="WD40/YVTN_repeat-like_dom_sf"/>
</dbReference>
<evidence type="ECO:0000259" key="3">
    <source>
        <dbReference type="PROSITE" id="PS50011"/>
    </source>
</evidence>
<accession>A0A518G149</accession>
<name>A0A518G149_9BACT</name>
<feature type="domain" description="PDZ" evidence="4">
    <location>
        <begin position="1018"/>
        <end position="1046"/>
    </location>
</feature>
<dbReference type="Gene3D" id="2.30.42.10">
    <property type="match status" value="1"/>
</dbReference>
<feature type="compositionally biased region" description="Pro residues" evidence="2">
    <location>
        <begin position="437"/>
        <end position="446"/>
    </location>
</feature>
<dbReference type="Gene3D" id="3.40.50.1460">
    <property type="match status" value="1"/>
</dbReference>
<dbReference type="Gene3D" id="3.30.200.20">
    <property type="entry name" value="Phosphorylase Kinase, domain 1"/>
    <property type="match status" value="1"/>
</dbReference>
<dbReference type="EMBL" id="CP036298">
    <property type="protein sequence ID" value="QDV22331.1"/>
    <property type="molecule type" value="Genomic_DNA"/>
</dbReference>
<dbReference type="PANTHER" id="PTHR19879">
    <property type="entry name" value="TRANSCRIPTION INITIATION FACTOR TFIID"/>
    <property type="match status" value="1"/>
</dbReference>
<dbReference type="GO" id="GO:0005524">
    <property type="term" value="F:ATP binding"/>
    <property type="evidence" value="ECO:0007669"/>
    <property type="project" value="InterPro"/>
</dbReference>
<evidence type="ECO:0000256" key="1">
    <source>
        <dbReference type="PROSITE-ProRule" id="PRU00221"/>
    </source>
</evidence>
<feature type="repeat" description="WD" evidence="1">
    <location>
        <begin position="779"/>
        <end position="820"/>
    </location>
</feature>
<feature type="domain" description="Protein kinase" evidence="3">
    <location>
        <begin position="8"/>
        <end position="272"/>
    </location>
</feature>
<dbReference type="Gene3D" id="1.10.510.10">
    <property type="entry name" value="Transferase(Phosphotransferase) domain 1"/>
    <property type="match status" value="1"/>
</dbReference>
<dbReference type="Proteomes" id="UP000318017">
    <property type="component" value="Chromosome"/>
</dbReference>
<dbReference type="PANTHER" id="PTHR19879:SF9">
    <property type="entry name" value="TRANSCRIPTION INITIATION FACTOR TFIID SUBUNIT 5"/>
    <property type="match status" value="1"/>
</dbReference>
<dbReference type="SUPFAM" id="SSF50978">
    <property type="entry name" value="WD40 repeat-like"/>
    <property type="match status" value="1"/>
</dbReference>
<sequence>MTDPHASYELFEELGRGEYTVVYRAHDLALGRDVAIKQLSEAALTDPRRRERFLKEAQFLAQHEHANILRIHSVEPQRGWIVMELMRGTLEGAIATQAMPPATVRSILRQLLPALDFLHSKNRIHGAIRPSNVLIDDAGTVKLSDFEESNLTGELRAPEGAKKYLAPEMLDAQFGKLGPAADIYCLGFAALELLAGPTFSQLFPHAASIEINSDIAWLRWHSSRDPLPPVKTLLPHVPQDLAEALDCMLSKLVDEREQSATSVLQRLSEQVLVPVQPVEPPKADSTAGRGIVPTNIQELEPLNRLARASIAVQPLTAADDRGRQSAGGKQAAASSSRERINATLEKPWVLYSLCAAILLLALAVGWKLRQDNDFPEPIANGRDLPTERLALPGEDGSEPEEAASALAESAETDVEPVPAETFAVERSEQNPGNLPQTPLPPDAIPSPVDPFEGTPGHPVPLPVELLVVRPERGTPPRPESPPEMVVAKVPTITSPLLSLVSVVVDPTDVLAELTGPAELVIDSGGFISEISDMDISPNGELLAVSGEKVVRIWELTSGTLLATLRGDRTRTSYGDCYAVTFSPDGKNLVVGVNDYEAHGSIRVYDLANLDEIAELLPGHTTPTRKLDFSTDGKYMLSADADGHIALWDWEQRKILRRVAPRNADQPIYDELQFAGDAPVIIGVDFKGPVVYSVPELRPMSGQDPLPSHLHGWIVDLLSRQLEYPFASTDDPRTFELDFVSQRWAASGFATVEGENRFWVGVWQSHGLQESGEMAPLSVYRGHRWNVDALTIAPEHGIVASGDKYGEVHVWKIDDGERLHLFKGQGKPVYEAALDRNSKRIVFGTRSFAPDRWGWNSYGTGDQILDLAARAIYPAAAAENLAPIQEVPVRDTIKLQATVPDKGANAAVEKIVQGQVAGRYTFTSGRLPTIFSIMPEPVMSVREPVLLGDSLGLLGLWDSDTDELRRAFIGHEGQITAVSLAPNGKSILSGSTDRTIRMWSLENPMPTGIFDFKFENSAVTQVRPGTSSAEAGVQAGDKILSIDGLSIAKMYNLMLEGKFDYRPGQAIPLRMERAGEPYEYSMTMVEGYDFSEPILSFYVGDDGKWIAWTPQGYYDASPGADQMIGWHVNRGPAKSAQFFEIQQFRKQLYRPDIIDAILGGASLEEAIEQSNSKLAMQDDFDFRSPSDIAMHYPPTIEFTSPKRGDQVSQDGVNIRAEITSRNGLPIREVTLLINGVAAEVFTPATPTEIAMSIDYKAQLVAGRNDIELIAANAESTSGAKSIFVHMTVPTPKPTRPSNLNLLAIGLSAYRNSSPDLNAFAATTAAQDAQAFGQTVQNQSSGLLYSNVTTRVLTDQAATQTGILEGFQWLIDQTEPGDTAMVYLATTGFVDATGNFYLGTYEAELQRPRATAVSWREFIQTMHEDLPQSKRVVFLDIQPTEQAIASGIKNPLLDLAAPELATVFFSSNSLQQATLPQPTTGRGYLSQALSATLANSDADVFPTPPDSLLSSDELSRSWSAAMEQLSQGQLYPVAYAPESSKRVNLLQIVR</sequence>
<feature type="region of interest" description="Disordered" evidence="2">
    <location>
        <begin position="316"/>
        <end position="338"/>
    </location>
</feature>
<proteinExistence type="predicted"/>
<dbReference type="RefSeq" id="WP_145073723.1">
    <property type="nucleotide sequence ID" value="NZ_CP036298.1"/>
</dbReference>
<dbReference type="InterPro" id="IPR036034">
    <property type="entry name" value="PDZ_sf"/>
</dbReference>
<gene>
    <name evidence="5" type="primary">prkC_5</name>
    <name evidence="5" type="ORF">Q31a_06150</name>
</gene>
<organism evidence="5 6">
    <name type="scientific">Aureliella helgolandensis</name>
    <dbReference type="NCBI Taxonomy" id="2527968"/>
    <lineage>
        <taxon>Bacteria</taxon>
        <taxon>Pseudomonadati</taxon>
        <taxon>Planctomycetota</taxon>
        <taxon>Planctomycetia</taxon>
        <taxon>Pirellulales</taxon>
        <taxon>Pirellulaceae</taxon>
        <taxon>Aureliella</taxon>
    </lineage>
</organism>
<feature type="repeat" description="WD" evidence="1">
    <location>
        <begin position="967"/>
        <end position="1002"/>
    </location>
</feature>
<dbReference type="EC" id="2.7.11.1" evidence="5"/>
<dbReference type="Pfam" id="PF17820">
    <property type="entry name" value="PDZ_6"/>
    <property type="match status" value="1"/>
</dbReference>
<dbReference type="GO" id="GO:0004674">
    <property type="term" value="F:protein serine/threonine kinase activity"/>
    <property type="evidence" value="ECO:0007669"/>
    <property type="project" value="UniProtKB-EC"/>
</dbReference>
<dbReference type="PROSITE" id="PS50294">
    <property type="entry name" value="WD_REPEATS_REGION"/>
    <property type="match status" value="2"/>
</dbReference>
<keyword evidence="5" id="KW-0808">Transferase</keyword>